<dbReference type="AlphaFoldDB" id="A0A7V6CMY1"/>
<reference evidence="1" key="1">
    <citation type="journal article" date="2020" name="mSystems">
        <title>Genome- and Community-Level Interaction Insights into Carbon Utilization and Element Cycling Functions of Hydrothermarchaeota in Hydrothermal Sediment.</title>
        <authorList>
            <person name="Zhou Z."/>
            <person name="Liu Y."/>
            <person name="Xu W."/>
            <person name="Pan J."/>
            <person name="Luo Z.H."/>
            <person name="Li M."/>
        </authorList>
    </citation>
    <scope>NUCLEOTIDE SEQUENCE [LARGE SCALE GENOMIC DNA]</scope>
    <source>
        <strain evidence="1">SpSt-791</strain>
    </source>
</reference>
<organism evidence="1">
    <name type="scientific">candidate division WOR-3 bacterium</name>
    <dbReference type="NCBI Taxonomy" id="2052148"/>
    <lineage>
        <taxon>Bacteria</taxon>
        <taxon>Bacteria division WOR-3</taxon>
    </lineage>
</organism>
<accession>A0A7V6CMY1</accession>
<dbReference type="EMBL" id="DTHS01000017">
    <property type="protein sequence ID" value="HHR48468.1"/>
    <property type="molecule type" value="Genomic_DNA"/>
</dbReference>
<gene>
    <name evidence="1" type="ORF">ENV79_02340</name>
</gene>
<name>A0A7V6CMY1_UNCW3</name>
<comment type="caution">
    <text evidence="1">The sequence shown here is derived from an EMBL/GenBank/DDBJ whole genome shotgun (WGS) entry which is preliminary data.</text>
</comment>
<protein>
    <submittedName>
        <fullName evidence="1">Uncharacterized protein</fullName>
    </submittedName>
</protein>
<sequence>MRVITRDTIWFNVNTEVDSTTTTMITINDTLLKWWRSRQTHSQPIISIEINGDSAFVSWARKDSGPLYLLIKPPDTTWLFWTKALSETVKINAIFLKTGDVSDTITRGWQLEKISLAWGQSNTGRTVRIDSLRIQSSSYSNLLITNPLETFFSVDSLISFSPGESVTLTLYTNAQNACAYLHTFILIWPFYIRIPFTNLDKGNFKNFFVNIISHL</sequence>
<evidence type="ECO:0000313" key="1">
    <source>
        <dbReference type="EMBL" id="HHR48468.1"/>
    </source>
</evidence>
<proteinExistence type="predicted"/>